<reference evidence="1 2" key="1">
    <citation type="submission" date="2019-03" db="EMBL/GenBank/DDBJ databases">
        <title>Glutamicibacter sp. LJH19 genome.</title>
        <authorList>
            <person name="Sinai Borker S."/>
            <person name="Kumar R."/>
        </authorList>
    </citation>
    <scope>NUCLEOTIDE SEQUENCE [LARGE SCALE GENOMIC DNA]</scope>
    <source>
        <strain evidence="1 2">LJH19</strain>
    </source>
</reference>
<organism evidence="1 2">
    <name type="scientific">Glutamicibacter arilaitensis</name>
    <dbReference type="NCBI Taxonomy" id="256701"/>
    <lineage>
        <taxon>Bacteria</taxon>
        <taxon>Bacillati</taxon>
        <taxon>Actinomycetota</taxon>
        <taxon>Actinomycetes</taxon>
        <taxon>Micrococcales</taxon>
        <taxon>Micrococcaceae</taxon>
        <taxon>Glutamicibacter</taxon>
    </lineage>
</organism>
<gene>
    <name evidence="1" type="ORF">EXY26_15095</name>
</gene>
<accession>A0A4Y8TTT3</accession>
<protein>
    <recommendedName>
        <fullName evidence="3">Dehydrogenase</fullName>
    </recommendedName>
</protein>
<evidence type="ECO:0008006" key="3">
    <source>
        <dbReference type="Google" id="ProtNLM"/>
    </source>
</evidence>
<dbReference type="EMBL" id="SPDS01000003">
    <property type="protein sequence ID" value="TFH54398.1"/>
    <property type="molecule type" value="Genomic_DNA"/>
</dbReference>
<name>A0A4Y8TTT3_9MICC</name>
<evidence type="ECO:0000313" key="1">
    <source>
        <dbReference type="EMBL" id="TFH54398.1"/>
    </source>
</evidence>
<evidence type="ECO:0000313" key="2">
    <source>
        <dbReference type="Proteomes" id="UP000297638"/>
    </source>
</evidence>
<proteinExistence type="predicted"/>
<dbReference type="AlphaFoldDB" id="A0A4Y8TTT3"/>
<dbReference type="Proteomes" id="UP000297638">
    <property type="component" value="Unassembled WGS sequence"/>
</dbReference>
<dbReference type="RefSeq" id="WP_134781032.1">
    <property type="nucleotide sequence ID" value="NZ_SPDS01000003.1"/>
</dbReference>
<comment type="caution">
    <text evidence="1">The sequence shown here is derived from an EMBL/GenBank/DDBJ whole genome shotgun (WGS) entry which is preliminary data.</text>
</comment>
<sequence length="149" mass="16704">MAFFSRLRAERAATRELGEGVWRRAHDRFQRSLDRVFQVVEGVSDDQVYNQLVQEANEMAVLLPTVRQLCCAAHRMTPSNDDTIPQLTSAAHRSLTKSANDLATTAQVIAMMRMQAEAGEPIDIEAVRHRAQLVKEDLERAAQLLASSE</sequence>